<proteinExistence type="predicted"/>
<gene>
    <name evidence="1" type="ORF">HAX54_027563</name>
</gene>
<name>A0ABS8S8W9_DATST</name>
<protein>
    <submittedName>
        <fullName evidence="1">Uncharacterized protein</fullName>
    </submittedName>
</protein>
<reference evidence="1 2" key="1">
    <citation type="journal article" date="2021" name="BMC Genomics">
        <title>Datura genome reveals duplications of psychoactive alkaloid biosynthetic genes and high mutation rate following tissue culture.</title>
        <authorList>
            <person name="Rajewski A."/>
            <person name="Carter-House D."/>
            <person name="Stajich J."/>
            <person name="Litt A."/>
        </authorList>
    </citation>
    <scope>NUCLEOTIDE SEQUENCE [LARGE SCALE GENOMIC DNA]</scope>
    <source>
        <strain evidence="1">AR-01</strain>
    </source>
</reference>
<sequence length="86" mass="9842">MAAVKVYVPEKENASEDECSENVGVEGETFYRGKWPTDEPPLRSPQLQVIYVVPVIDRQYTFLPRQFAGVLADQLLMFPDFYLLVS</sequence>
<evidence type="ECO:0000313" key="1">
    <source>
        <dbReference type="EMBL" id="MCD7455260.1"/>
    </source>
</evidence>
<accession>A0ABS8S8W9</accession>
<comment type="caution">
    <text evidence="1">The sequence shown here is derived from an EMBL/GenBank/DDBJ whole genome shotgun (WGS) entry which is preliminary data.</text>
</comment>
<dbReference type="EMBL" id="JACEIK010000335">
    <property type="protein sequence ID" value="MCD7455260.1"/>
    <property type="molecule type" value="Genomic_DNA"/>
</dbReference>
<keyword evidence="2" id="KW-1185">Reference proteome</keyword>
<dbReference type="Proteomes" id="UP000823775">
    <property type="component" value="Unassembled WGS sequence"/>
</dbReference>
<evidence type="ECO:0000313" key="2">
    <source>
        <dbReference type="Proteomes" id="UP000823775"/>
    </source>
</evidence>
<organism evidence="1 2">
    <name type="scientific">Datura stramonium</name>
    <name type="common">Jimsonweed</name>
    <name type="synonym">Common thornapple</name>
    <dbReference type="NCBI Taxonomy" id="4076"/>
    <lineage>
        <taxon>Eukaryota</taxon>
        <taxon>Viridiplantae</taxon>
        <taxon>Streptophyta</taxon>
        <taxon>Embryophyta</taxon>
        <taxon>Tracheophyta</taxon>
        <taxon>Spermatophyta</taxon>
        <taxon>Magnoliopsida</taxon>
        <taxon>eudicotyledons</taxon>
        <taxon>Gunneridae</taxon>
        <taxon>Pentapetalae</taxon>
        <taxon>asterids</taxon>
        <taxon>lamiids</taxon>
        <taxon>Solanales</taxon>
        <taxon>Solanaceae</taxon>
        <taxon>Solanoideae</taxon>
        <taxon>Datureae</taxon>
        <taxon>Datura</taxon>
    </lineage>
</organism>